<dbReference type="NCBIfam" id="TIGR04325">
    <property type="entry name" value="MTase_LIC12133"/>
    <property type="match status" value="1"/>
</dbReference>
<dbReference type="EMBL" id="WQLA01000001">
    <property type="protein sequence ID" value="MVN90301.1"/>
    <property type="molecule type" value="Genomic_DNA"/>
</dbReference>
<evidence type="ECO:0000313" key="1">
    <source>
        <dbReference type="EMBL" id="MVN90301.1"/>
    </source>
</evidence>
<dbReference type="AlphaFoldDB" id="A0A6I4I5B1"/>
<dbReference type="RefSeq" id="WP_157540063.1">
    <property type="nucleotide sequence ID" value="NZ_WQLA01000001.1"/>
</dbReference>
<dbReference type="Proteomes" id="UP000434850">
    <property type="component" value="Unassembled WGS sequence"/>
</dbReference>
<keyword evidence="1" id="KW-0808">Transferase</keyword>
<dbReference type="EC" id="2.1.1.-" evidence="1"/>
<dbReference type="GO" id="GO:0008168">
    <property type="term" value="F:methyltransferase activity"/>
    <property type="evidence" value="ECO:0007669"/>
    <property type="project" value="UniProtKB-KW"/>
</dbReference>
<dbReference type="OrthoDB" id="118271at2"/>
<dbReference type="InterPro" id="IPR027612">
    <property type="entry name" value="Put_MTase_LIC12133"/>
</dbReference>
<name>A0A6I4I5B1_9SPHI</name>
<reference evidence="1 2" key="1">
    <citation type="submission" date="2019-12" db="EMBL/GenBank/DDBJ databases">
        <title>Mucilaginibacter sp. HME9299 genome sequencing and assembly.</title>
        <authorList>
            <person name="Kang H."/>
            <person name="Kim H."/>
            <person name="Joh K."/>
        </authorList>
    </citation>
    <scope>NUCLEOTIDE SEQUENCE [LARGE SCALE GENOMIC DNA]</scope>
    <source>
        <strain evidence="1 2">HME9299</strain>
    </source>
</reference>
<dbReference type="GO" id="GO:0032259">
    <property type="term" value="P:methylation"/>
    <property type="evidence" value="ECO:0007669"/>
    <property type="project" value="UniProtKB-KW"/>
</dbReference>
<keyword evidence="2" id="KW-1185">Reference proteome</keyword>
<keyword evidence="1" id="KW-0489">Methyltransferase</keyword>
<organism evidence="1 2">
    <name type="scientific">Mucilaginibacter aquatilis</name>
    <dbReference type="NCBI Taxonomy" id="1517760"/>
    <lineage>
        <taxon>Bacteria</taxon>
        <taxon>Pseudomonadati</taxon>
        <taxon>Bacteroidota</taxon>
        <taxon>Sphingobacteriia</taxon>
        <taxon>Sphingobacteriales</taxon>
        <taxon>Sphingobacteriaceae</taxon>
        <taxon>Mucilaginibacter</taxon>
    </lineage>
</organism>
<sequence length="266" mass="30981">MSLKKGDFVPTIIKRIMRYSARYGWHGDYKSWEQALQQTTGYNAQSVLQRVSEAALKVKNGEAKYERDGIAQQKVEIFYPILSSLLWIASQNNNHLSVVDYGGSLGTSYRQNLPFLKHLNSLQWHLVEQQMFVDEGKRNFENAHLKFHYSLDEVLVKNEPQLLMFSSSLQYMEAPYKLLNKVKQSSIPYLIIDRTAFIDGPEDRLTIQKVPPAFYDASYPCWFFSEQKMNDFLEDTFEEVFGFESGQKVALGLDELNYTGKLWKRR</sequence>
<accession>A0A6I4I5B1</accession>
<protein>
    <submittedName>
        <fullName evidence="1">Methyltransferase, TIGR04325 family</fullName>
        <ecNumber evidence="1">2.1.1.-</ecNumber>
    </submittedName>
</protein>
<comment type="caution">
    <text evidence="1">The sequence shown here is derived from an EMBL/GenBank/DDBJ whole genome shotgun (WGS) entry which is preliminary data.</text>
</comment>
<gene>
    <name evidence="1" type="ORF">GO816_04105</name>
</gene>
<evidence type="ECO:0000313" key="2">
    <source>
        <dbReference type="Proteomes" id="UP000434850"/>
    </source>
</evidence>
<proteinExistence type="predicted"/>